<evidence type="ECO:0000313" key="1">
    <source>
        <dbReference type="EMBL" id="OQD42564.1"/>
    </source>
</evidence>
<dbReference type="Proteomes" id="UP000191680">
    <property type="component" value="Unassembled WGS sequence"/>
</dbReference>
<proteinExistence type="predicted"/>
<evidence type="ECO:0000313" key="2">
    <source>
        <dbReference type="Proteomes" id="UP000191680"/>
    </source>
</evidence>
<dbReference type="EMBL" id="MTBC01000006">
    <property type="protein sequence ID" value="OQD42564.1"/>
    <property type="molecule type" value="Genomic_DNA"/>
</dbReference>
<name>A0A1V6LQU9_9FLAO</name>
<protein>
    <submittedName>
        <fullName evidence="1">Uncharacterized protein</fullName>
    </submittedName>
</protein>
<keyword evidence="2" id="KW-1185">Reference proteome</keyword>
<gene>
    <name evidence="1" type="ORF">BUL40_10615</name>
</gene>
<accession>A0A1V6LQU9</accession>
<comment type="caution">
    <text evidence="1">The sequence shown here is derived from an EMBL/GenBank/DDBJ whole genome shotgun (WGS) entry which is preliminary data.</text>
</comment>
<sequence length="67" mass="8212">MVIIYIKNYKKFKRKGFGCIILLIVKFCLNLKRCSLFKEFCNLQSLAYSYFLLRKKAFRKFRIVIQY</sequence>
<reference evidence="1 2" key="1">
    <citation type="submission" date="2016-12" db="EMBL/GenBank/DDBJ databases">
        <authorList>
            <person name="Song W.-J."/>
            <person name="Kurnit D.M."/>
        </authorList>
    </citation>
    <scope>NUCLEOTIDE SEQUENCE [LARGE SCALE GENOMIC DNA]</scope>
    <source>
        <strain evidence="1 2">HSG9</strain>
    </source>
</reference>
<dbReference type="AlphaFoldDB" id="A0A1V6LQU9"/>
<organism evidence="1 2">
    <name type="scientific">Croceivirga radicis</name>
    <dbReference type="NCBI Taxonomy" id="1929488"/>
    <lineage>
        <taxon>Bacteria</taxon>
        <taxon>Pseudomonadati</taxon>
        <taxon>Bacteroidota</taxon>
        <taxon>Flavobacteriia</taxon>
        <taxon>Flavobacteriales</taxon>
        <taxon>Flavobacteriaceae</taxon>
        <taxon>Croceivirga</taxon>
    </lineage>
</organism>